<evidence type="ECO:0000313" key="2">
    <source>
        <dbReference type="EMBL" id="UKJ89718.2"/>
    </source>
</evidence>
<dbReference type="SUPFAM" id="SSF46785">
    <property type="entry name" value="Winged helix' DNA-binding domain"/>
    <property type="match status" value="1"/>
</dbReference>
<sequence>MNRLEFLTPLDSRLDKDYNSTTTLESASNLSNRSPNKWSSITSNESTTGEDGQFYKVKKDFFVPNGLKSILFLPLLNAVFKPSDLKRELVVKIDLQQLSLALLAASSQVEKPFSLLGNHVKGLCILLSHQIKYLSTEFLVLSKRLGGTDLALTDKMDTSRYYESDYESRDKAKRKQRKRKIKDTDSVTTIQDNSNKHQSELLPIERFEMLRVMNLGLASKDFMFMNNKVSPVLNDYLKEMNISNKVSGDKDWLSFDDLRMLSTPFRLNGYSFTPNIDSATIAETSEMSYSSTYDIDWSLRNDPLNYKSSYYENYYNVDAIDDGFDDNQVLALEDNKGRKKRKSATMKLFDVNLVRTEIKYDRRPNKYKPKRKALEKKKSVQENRSNEGEQHKQLALPQPQADTKQITLSQMFDKYFSSLVNGGTSGNKLSELSKKKNTLTSNVIIATVSDGNQGQKDVNGQVNEKESRAYVERGHRERVSEAGVNKAGTEGVANRVVEDKMHETTFQETGDGVGTLDVLNWLRETFRKSDFSSIKFDRLTKGLKASKASVVFLRVLILANSNFVAVSQEKEAITVAPGERFWEPVNVGLSLPVGS</sequence>
<reference evidence="2" key="1">
    <citation type="submission" date="2022-07" db="EMBL/GenBank/DDBJ databases">
        <title>Evaluation of T. orientalis genome assembly methods using nanopore sequencing and analysis of variation between genomes.</title>
        <authorList>
            <person name="Yam J."/>
            <person name="Micallef M.L."/>
            <person name="Liu M."/>
            <person name="Djordjevic S.P."/>
            <person name="Bogema D.R."/>
            <person name="Jenkins C."/>
        </authorList>
    </citation>
    <scope>NUCLEOTIDE SEQUENCE</scope>
    <source>
        <strain evidence="2">Fish Creek</strain>
    </source>
</reference>
<protein>
    <submittedName>
        <fullName evidence="2">Uncharacterized protein</fullName>
    </submittedName>
</protein>
<feature type="compositionally biased region" description="Basic and acidic residues" evidence="1">
    <location>
        <begin position="376"/>
        <end position="392"/>
    </location>
</feature>
<name>A0A976M8I6_THEOR</name>
<feature type="region of interest" description="Disordered" evidence="1">
    <location>
        <begin position="24"/>
        <end position="49"/>
    </location>
</feature>
<feature type="compositionally biased region" description="Basic residues" evidence="1">
    <location>
        <begin position="171"/>
        <end position="181"/>
    </location>
</feature>
<proteinExistence type="predicted"/>
<feature type="region of interest" description="Disordered" evidence="1">
    <location>
        <begin position="362"/>
        <end position="401"/>
    </location>
</feature>
<accession>A0A976M8I6</accession>
<dbReference type="OrthoDB" id="361197at2759"/>
<feature type="region of interest" description="Disordered" evidence="1">
    <location>
        <begin position="167"/>
        <end position="194"/>
    </location>
</feature>
<feature type="compositionally biased region" description="Basic residues" evidence="1">
    <location>
        <begin position="365"/>
        <end position="375"/>
    </location>
</feature>
<evidence type="ECO:0000256" key="1">
    <source>
        <dbReference type="SAM" id="MobiDB-lite"/>
    </source>
</evidence>
<evidence type="ECO:0000313" key="3">
    <source>
        <dbReference type="Proteomes" id="UP000244803"/>
    </source>
</evidence>
<dbReference type="EMBL" id="CP056067">
    <property type="protein sequence ID" value="UKJ89718.2"/>
    <property type="molecule type" value="Genomic_DNA"/>
</dbReference>
<dbReference type="AlphaFoldDB" id="A0A976M8I6"/>
<organism evidence="2 3">
    <name type="scientific">Theileria orientalis</name>
    <dbReference type="NCBI Taxonomy" id="68886"/>
    <lineage>
        <taxon>Eukaryota</taxon>
        <taxon>Sar</taxon>
        <taxon>Alveolata</taxon>
        <taxon>Apicomplexa</taxon>
        <taxon>Aconoidasida</taxon>
        <taxon>Piroplasmida</taxon>
        <taxon>Theileriidae</taxon>
        <taxon>Theileria</taxon>
    </lineage>
</organism>
<gene>
    <name evidence="2" type="ORF">MACJ_002972</name>
</gene>
<dbReference type="InterPro" id="IPR036390">
    <property type="entry name" value="WH_DNA-bd_sf"/>
</dbReference>
<dbReference type="Proteomes" id="UP000244803">
    <property type="component" value="Chromosome 4"/>
</dbReference>